<evidence type="ECO:0000313" key="3">
    <source>
        <dbReference type="EMBL" id="SEP00901.1"/>
    </source>
</evidence>
<sequence length="166" mass="16807">MSRPALRRALPAGLFAAALLLTGCGSDDDDSTGASGGGVGAVDDGGTGTDTGAPEECAEAFPTAFGVADIADVELLPDDFPEPPADSTLCETGGTGNGGQEYANYASPLGEEELFAYYEENLPAGYAAERTEDGLGEPILAGQSGELYWQIESEDGGFSLVLATDG</sequence>
<gene>
    <name evidence="3" type="ORF">SAMN05660991_02784</name>
</gene>
<feature type="region of interest" description="Disordered" evidence="1">
    <location>
        <begin position="76"/>
        <end position="103"/>
    </location>
</feature>
<evidence type="ECO:0000313" key="4">
    <source>
        <dbReference type="Proteomes" id="UP000198960"/>
    </source>
</evidence>
<dbReference type="EMBL" id="FOEE01000008">
    <property type="protein sequence ID" value="SEP00901.1"/>
    <property type="molecule type" value="Genomic_DNA"/>
</dbReference>
<dbReference type="AlphaFoldDB" id="A0A1H8UCK4"/>
<name>A0A1H8UCK4_9ACTN</name>
<dbReference type="PROSITE" id="PS51257">
    <property type="entry name" value="PROKAR_LIPOPROTEIN"/>
    <property type="match status" value="1"/>
</dbReference>
<dbReference type="RefSeq" id="WP_091944269.1">
    <property type="nucleotide sequence ID" value="NZ_FOEE01000008.1"/>
</dbReference>
<organism evidence="3 4">
    <name type="scientific">Trujillonella endophytica</name>
    <dbReference type="NCBI Taxonomy" id="673521"/>
    <lineage>
        <taxon>Bacteria</taxon>
        <taxon>Bacillati</taxon>
        <taxon>Actinomycetota</taxon>
        <taxon>Actinomycetes</taxon>
        <taxon>Geodermatophilales</taxon>
        <taxon>Geodermatophilaceae</taxon>
        <taxon>Trujillonella</taxon>
    </lineage>
</organism>
<evidence type="ECO:0000256" key="2">
    <source>
        <dbReference type="SAM" id="SignalP"/>
    </source>
</evidence>
<feature type="signal peptide" evidence="2">
    <location>
        <begin position="1"/>
        <end position="16"/>
    </location>
</feature>
<dbReference type="STRING" id="673521.SAMN05660991_02784"/>
<protein>
    <submittedName>
        <fullName evidence="3">Uncharacterized protein</fullName>
    </submittedName>
</protein>
<proteinExistence type="predicted"/>
<feature type="chain" id="PRO_5039268040" evidence="2">
    <location>
        <begin position="17"/>
        <end position="166"/>
    </location>
</feature>
<keyword evidence="2" id="KW-0732">Signal</keyword>
<keyword evidence="4" id="KW-1185">Reference proteome</keyword>
<evidence type="ECO:0000256" key="1">
    <source>
        <dbReference type="SAM" id="MobiDB-lite"/>
    </source>
</evidence>
<dbReference type="Proteomes" id="UP000198960">
    <property type="component" value="Unassembled WGS sequence"/>
</dbReference>
<reference evidence="4" key="1">
    <citation type="submission" date="2016-10" db="EMBL/GenBank/DDBJ databases">
        <authorList>
            <person name="Varghese N."/>
            <person name="Submissions S."/>
        </authorList>
    </citation>
    <scope>NUCLEOTIDE SEQUENCE [LARGE SCALE GENOMIC DNA]</scope>
    <source>
        <strain evidence="4">DSM 45413</strain>
    </source>
</reference>
<feature type="compositionally biased region" description="Gly residues" evidence="1">
    <location>
        <begin position="34"/>
        <end position="49"/>
    </location>
</feature>
<feature type="region of interest" description="Disordered" evidence="1">
    <location>
        <begin position="28"/>
        <end position="55"/>
    </location>
</feature>
<accession>A0A1H8UCK4</accession>